<comment type="caution">
    <text evidence="1">The sequence shown here is derived from an EMBL/GenBank/DDBJ whole genome shotgun (WGS) entry which is preliminary data.</text>
</comment>
<proteinExistence type="predicted"/>
<accession>A0A843V6D6</accession>
<protein>
    <submittedName>
        <fullName evidence="1">Uncharacterized protein</fullName>
    </submittedName>
</protein>
<name>A0A843V6D6_COLES</name>
<dbReference type="Proteomes" id="UP000652761">
    <property type="component" value="Unassembled WGS sequence"/>
</dbReference>
<evidence type="ECO:0000313" key="1">
    <source>
        <dbReference type="EMBL" id="MQL90207.1"/>
    </source>
</evidence>
<gene>
    <name evidence="1" type="ORF">Taro_022805</name>
</gene>
<organism evidence="1 2">
    <name type="scientific">Colocasia esculenta</name>
    <name type="common">Wild taro</name>
    <name type="synonym">Arum esculentum</name>
    <dbReference type="NCBI Taxonomy" id="4460"/>
    <lineage>
        <taxon>Eukaryota</taxon>
        <taxon>Viridiplantae</taxon>
        <taxon>Streptophyta</taxon>
        <taxon>Embryophyta</taxon>
        <taxon>Tracheophyta</taxon>
        <taxon>Spermatophyta</taxon>
        <taxon>Magnoliopsida</taxon>
        <taxon>Liliopsida</taxon>
        <taxon>Araceae</taxon>
        <taxon>Aroideae</taxon>
        <taxon>Colocasieae</taxon>
        <taxon>Colocasia</taxon>
    </lineage>
</organism>
<evidence type="ECO:0000313" key="2">
    <source>
        <dbReference type="Proteomes" id="UP000652761"/>
    </source>
</evidence>
<reference evidence="1" key="1">
    <citation type="submission" date="2017-07" db="EMBL/GenBank/DDBJ databases">
        <title>Taro Niue Genome Assembly and Annotation.</title>
        <authorList>
            <person name="Atibalentja N."/>
            <person name="Keating K."/>
            <person name="Fields C.J."/>
        </authorList>
    </citation>
    <scope>NUCLEOTIDE SEQUENCE</scope>
    <source>
        <strain evidence="1">Niue_2</strain>
        <tissue evidence="1">Leaf</tissue>
    </source>
</reference>
<sequence>MHHCLDNIQMFVFELLEENATGMPTWFTVLSNQKSGRASPSIVLKNEYLHNSTCIAWVPI</sequence>
<dbReference type="AlphaFoldDB" id="A0A843V6D6"/>
<dbReference type="EMBL" id="NMUH01001221">
    <property type="protein sequence ID" value="MQL90207.1"/>
    <property type="molecule type" value="Genomic_DNA"/>
</dbReference>
<keyword evidence="2" id="KW-1185">Reference proteome</keyword>